<organism evidence="1 2">
    <name type="scientific">Trifolium pratense</name>
    <name type="common">Red clover</name>
    <dbReference type="NCBI Taxonomy" id="57577"/>
    <lineage>
        <taxon>Eukaryota</taxon>
        <taxon>Viridiplantae</taxon>
        <taxon>Streptophyta</taxon>
        <taxon>Embryophyta</taxon>
        <taxon>Tracheophyta</taxon>
        <taxon>Spermatophyta</taxon>
        <taxon>Magnoliopsida</taxon>
        <taxon>eudicotyledons</taxon>
        <taxon>Gunneridae</taxon>
        <taxon>Pentapetalae</taxon>
        <taxon>rosids</taxon>
        <taxon>fabids</taxon>
        <taxon>Fabales</taxon>
        <taxon>Fabaceae</taxon>
        <taxon>Papilionoideae</taxon>
        <taxon>50 kb inversion clade</taxon>
        <taxon>NPAAA clade</taxon>
        <taxon>Hologalegina</taxon>
        <taxon>IRL clade</taxon>
        <taxon>Trifolieae</taxon>
        <taxon>Trifolium</taxon>
    </lineage>
</organism>
<keyword evidence="2" id="KW-1185">Reference proteome</keyword>
<reference evidence="1" key="1">
    <citation type="submission" date="2023-10" db="EMBL/GenBank/DDBJ databases">
        <authorList>
            <person name="Rodriguez Cubillos JULIANA M."/>
            <person name="De Vega J."/>
        </authorList>
    </citation>
    <scope>NUCLEOTIDE SEQUENCE</scope>
</reference>
<proteinExistence type="predicted"/>
<name>A0ACB0LZ05_TRIPR</name>
<accession>A0ACB0LZ05</accession>
<comment type="caution">
    <text evidence="1">The sequence shown here is derived from an EMBL/GenBank/DDBJ whole genome shotgun (WGS) entry which is preliminary data.</text>
</comment>
<gene>
    <name evidence="1" type="ORF">MILVUS5_LOCUS36949</name>
</gene>
<evidence type="ECO:0000313" key="2">
    <source>
        <dbReference type="Proteomes" id="UP001177021"/>
    </source>
</evidence>
<dbReference type="Proteomes" id="UP001177021">
    <property type="component" value="Unassembled WGS sequence"/>
</dbReference>
<dbReference type="EMBL" id="CASHSV030000716">
    <property type="protein sequence ID" value="CAJ2673499.1"/>
    <property type="molecule type" value="Genomic_DNA"/>
</dbReference>
<evidence type="ECO:0000313" key="1">
    <source>
        <dbReference type="EMBL" id="CAJ2673499.1"/>
    </source>
</evidence>
<sequence>MDRQTTTIIIIDQLPSNIIFGHQDARSSKQISDMCFPPFTCHHHHPPSLVKLYLLHKMDRQTTTIIIGDLPPSKIISGHHDADLANKYHICVSLYFLDETHKFILRAKKFVFSLSSFRHDKILYAYDRFLWIFSTILFVHAGYD</sequence>
<protein>
    <submittedName>
        <fullName evidence="1">Uncharacterized protein</fullName>
    </submittedName>
</protein>